<gene>
    <name evidence="6" type="ORF">BC938DRAFT_481038</name>
</gene>
<keyword evidence="7" id="KW-1185">Reference proteome</keyword>
<evidence type="ECO:0000256" key="3">
    <source>
        <dbReference type="ARBA" id="ARBA00022777"/>
    </source>
</evidence>
<sequence length="174" mass="18964">MSVITRLIVISGPSGCGKSTLLKRLFDEFPDRFGFSVSHTTRAPRDKEVDGKDYHFTTKEAMTREIAEGKFIESATYSGNMYGTSMKAVQDVLDSGKICMLDIDMMPFLPESIARRTASQKDHSEPTLHLHPASISRARDTRGADPRPPVWGEGGSDPGAPGRGGPGTRVRQPA</sequence>
<dbReference type="EMBL" id="RBNJ01005605">
    <property type="protein sequence ID" value="RUS29115.1"/>
    <property type="molecule type" value="Genomic_DNA"/>
</dbReference>
<feature type="compositionally biased region" description="Basic and acidic residues" evidence="4">
    <location>
        <begin position="119"/>
        <end position="128"/>
    </location>
</feature>
<dbReference type="PANTHER" id="PTHR23117">
    <property type="entry name" value="GUANYLATE KINASE-RELATED"/>
    <property type="match status" value="1"/>
</dbReference>
<dbReference type="Pfam" id="PF00625">
    <property type="entry name" value="Guanylate_kin"/>
    <property type="match status" value="1"/>
</dbReference>
<dbReference type="InterPro" id="IPR008145">
    <property type="entry name" value="GK/Ca_channel_bsu"/>
</dbReference>
<comment type="caution">
    <text evidence="6">The sequence shown here is derived from an EMBL/GenBank/DDBJ whole genome shotgun (WGS) entry which is preliminary data.</text>
</comment>
<dbReference type="GO" id="GO:0004385">
    <property type="term" value="F:GMP kinase activity"/>
    <property type="evidence" value="ECO:0007669"/>
    <property type="project" value="TreeGrafter"/>
</dbReference>
<evidence type="ECO:0000256" key="4">
    <source>
        <dbReference type="SAM" id="MobiDB-lite"/>
    </source>
</evidence>
<dbReference type="PANTHER" id="PTHR23117:SF13">
    <property type="entry name" value="GUANYLATE KINASE"/>
    <property type="match status" value="1"/>
</dbReference>
<dbReference type="PROSITE" id="PS50052">
    <property type="entry name" value="GUANYLATE_KINASE_2"/>
    <property type="match status" value="1"/>
</dbReference>
<evidence type="ECO:0000256" key="2">
    <source>
        <dbReference type="ARBA" id="ARBA00022679"/>
    </source>
</evidence>
<keyword evidence="3" id="KW-0418">Kinase</keyword>
<dbReference type="PROSITE" id="PS00856">
    <property type="entry name" value="GUANYLATE_KINASE_1"/>
    <property type="match status" value="1"/>
</dbReference>
<evidence type="ECO:0000259" key="5">
    <source>
        <dbReference type="PROSITE" id="PS50052"/>
    </source>
</evidence>
<keyword evidence="2" id="KW-0808">Transferase</keyword>
<protein>
    <submittedName>
        <fullName evidence="6">P-loop containing nucleoside triphosphate hydrolase protein</fullName>
    </submittedName>
</protein>
<dbReference type="GO" id="GO:0016787">
    <property type="term" value="F:hydrolase activity"/>
    <property type="evidence" value="ECO:0007669"/>
    <property type="project" value="UniProtKB-KW"/>
</dbReference>
<dbReference type="SMART" id="SM00072">
    <property type="entry name" value="GuKc"/>
    <property type="match status" value="1"/>
</dbReference>
<dbReference type="Gene3D" id="3.40.50.300">
    <property type="entry name" value="P-loop containing nucleotide triphosphate hydrolases"/>
    <property type="match status" value="1"/>
</dbReference>
<dbReference type="InterPro" id="IPR027417">
    <property type="entry name" value="P-loop_NTPase"/>
</dbReference>
<reference evidence="6 7" key="1">
    <citation type="journal article" date="2018" name="New Phytol.">
        <title>Phylogenomics of Endogonaceae and evolution of mycorrhizas within Mucoromycota.</title>
        <authorList>
            <person name="Chang Y."/>
            <person name="Desiro A."/>
            <person name="Na H."/>
            <person name="Sandor L."/>
            <person name="Lipzen A."/>
            <person name="Clum A."/>
            <person name="Barry K."/>
            <person name="Grigoriev I.V."/>
            <person name="Martin F.M."/>
            <person name="Stajich J.E."/>
            <person name="Smith M.E."/>
            <person name="Bonito G."/>
            <person name="Spatafora J.W."/>
        </authorList>
    </citation>
    <scope>NUCLEOTIDE SEQUENCE [LARGE SCALE GENOMIC DNA]</scope>
    <source>
        <strain evidence="6 7">AD002</strain>
    </source>
</reference>
<evidence type="ECO:0000313" key="7">
    <source>
        <dbReference type="Proteomes" id="UP000274822"/>
    </source>
</evidence>
<name>A0A433QH36_9FUNG</name>
<dbReference type="CDD" id="cd00071">
    <property type="entry name" value="GMPK"/>
    <property type="match status" value="1"/>
</dbReference>
<feature type="domain" description="Guanylate kinase-like" evidence="5">
    <location>
        <begin position="5"/>
        <end position="104"/>
    </location>
</feature>
<feature type="region of interest" description="Disordered" evidence="4">
    <location>
        <begin position="116"/>
        <end position="174"/>
    </location>
</feature>
<comment type="similarity">
    <text evidence="1">Belongs to the guanylate kinase family.</text>
</comment>
<feature type="compositionally biased region" description="Gly residues" evidence="4">
    <location>
        <begin position="152"/>
        <end position="167"/>
    </location>
</feature>
<dbReference type="AlphaFoldDB" id="A0A433QH36"/>
<dbReference type="GO" id="GO:0005829">
    <property type="term" value="C:cytosol"/>
    <property type="evidence" value="ECO:0007669"/>
    <property type="project" value="TreeGrafter"/>
</dbReference>
<dbReference type="InterPro" id="IPR020590">
    <property type="entry name" value="Guanylate_kinase_CS"/>
</dbReference>
<organism evidence="6 7">
    <name type="scientific">Jimgerdemannia flammicorona</name>
    <dbReference type="NCBI Taxonomy" id="994334"/>
    <lineage>
        <taxon>Eukaryota</taxon>
        <taxon>Fungi</taxon>
        <taxon>Fungi incertae sedis</taxon>
        <taxon>Mucoromycota</taxon>
        <taxon>Mucoromycotina</taxon>
        <taxon>Endogonomycetes</taxon>
        <taxon>Endogonales</taxon>
        <taxon>Endogonaceae</taxon>
        <taxon>Jimgerdemannia</taxon>
    </lineage>
</organism>
<keyword evidence="6" id="KW-0378">Hydrolase</keyword>
<proteinExistence type="inferred from homology"/>
<evidence type="ECO:0000256" key="1">
    <source>
        <dbReference type="ARBA" id="ARBA00005790"/>
    </source>
</evidence>
<dbReference type="SUPFAM" id="SSF52540">
    <property type="entry name" value="P-loop containing nucleoside triphosphate hydrolases"/>
    <property type="match status" value="1"/>
</dbReference>
<dbReference type="InterPro" id="IPR008144">
    <property type="entry name" value="Guanylate_kin-like_dom"/>
</dbReference>
<evidence type="ECO:0000313" key="6">
    <source>
        <dbReference type="EMBL" id="RUS29115.1"/>
    </source>
</evidence>
<accession>A0A433QH36</accession>
<dbReference type="Proteomes" id="UP000274822">
    <property type="component" value="Unassembled WGS sequence"/>
</dbReference>